<dbReference type="Proteomes" id="UP001221142">
    <property type="component" value="Unassembled WGS sequence"/>
</dbReference>
<comment type="caution">
    <text evidence="1">The sequence shown here is derived from an EMBL/GenBank/DDBJ whole genome shotgun (WGS) entry which is preliminary data.</text>
</comment>
<name>A0AAD7BBN1_9AGAR</name>
<gene>
    <name evidence="1" type="ORF">FB45DRAFT_873011</name>
</gene>
<dbReference type="EMBL" id="JARKIF010000022">
    <property type="protein sequence ID" value="KAJ7616549.1"/>
    <property type="molecule type" value="Genomic_DNA"/>
</dbReference>
<sequence length="264" mass="29954">MLLIFPLWLKRQREWNLGYLKSPMRKGSSGGPEGVLDHEGWWRIHGVLFKSSTGHLTEFLPYNPARPKHNQWNLANALANMDGWSNSKMFHLVFRLPIHVHGPVSPHVLASFFALMGSTGKGNVHCGVGTNALATGPWLNLLQIRVNMIQDQTYRLQITHLGTRIIQHQEISVFNHTAIVPLSIKATKMGWGYWDLNLRPWQKHIIRGELLERQVTHRLDNQYLEAVGSPLSYQAFHFSEAGVWKSIDAVVSVISGAIDGNLRY</sequence>
<organism evidence="1 2">
    <name type="scientific">Roridomyces roridus</name>
    <dbReference type="NCBI Taxonomy" id="1738132"/>
    <lineage>
        <taxon>Eukaryota</taxon>
        <taxon>Fungi</taxon>
        <taxon>Dikarya</taxon>
        <taxon>Basidiomycota</taxon>
        <taxon>Agaricomycotina</taxon>
        <taxon>Agaricomycetes</taxon>
        <taxon>Agaricomycetidae</taxon>
        <taxon>Agaricales</taxon>
        <taxon>Marasmiineae</taxon>
        <taxon>Mycenaceae</taxon>
        <taxon>Roridomyces</taxon>
    </lineage>
</organism>
<proteinExistence type="predicted"/>
<keyword evidence="2" id="KW-1185">Reference proteome</keyword>
<evidence type="ECO:0000313" key="1">
    <source>
        <dbReference type="EMBL" id="KAJ7616549.1"/>
    </source>
</evidence>
<dbReference type="AlphaFoldDB" id="A0AAD7BBN1"/>
<protein>
    <submittedName>
        <fullName evidence="1">Uncharacterized protein</fullName>
    </submittedName>
</protein>
<accession>A0AAD7BBN1</accession>
<evidence type="ECO:0000313" key="2">
    <source>
        <dbReference type="Proteomes" id="UP001221142"/>
    </source>
</evidence>
<reference evidence="1" key="1">
    <citation type="submission" date="2023-03" db="EMBL/GenBank/DDBJ databases">
        <title>Massive genome expansion in bonnet fungi (Mycena s.s.) driven by repeated elements and novel gene families across ecological guilds.</title>
        <authorList>
            <consortium name="Lawrence Berkeley National Laboratory"/>
            <person name="Harder C.B."/>
            <person name="Miyauchi S."/>
            <person name="Viragh M."/>
            <person name="Kuo A."/>
            <person name="Thoen E."/>
            <person name="Andreopoulos B."/>
            <person name="Lu D."/>
            <person name="Skrede I."/>
            <person name="Drula E."/>
            <person name="Henrissat B."/>
            <person name="Morin E."/>
            <person name="Kohler A."/>
            <person name="Barry K."/>
            <person name="LaButti K."/>
            <person name="Morin E."/>
            <person name="Salamov A."/>
            <person name="Lipzen A."/>
            <person name="Mereny Z."/>
            <person name="Hegedus B."/>
            <person name="Baldrian P."/>
            <person name="Stursova M."/>
            <person name="Weitz H."/>
            <person name="Taylor A."/>
            <person name="Grigoriev I.V."/>
            <person name="Nagy L.G."/>
            <person name="Martin F."/>
            <person name="Kauserud H."/>
        </authorList>
    </citation>
    <scope>NUCLEOTIDE SEQUENCE</scope>
    <source>
        <strain evidence="1">9284</strain>
    </source>
</reference>